<keyword evidence="3" id="KW-1185">Reference proteome</keyword>
<evidence type="ECO:0000256" key="1">
    <source>
        <dbReference type="SAM" id="MobiDB-lite"/>
    </source>
</evidence>
<dbReference type="EMBL" id="JBICBT010001116">
    <property type="protein sequence ID" value="KAL3082223.1"/>
    <property type="molecule type" value="Genomic_DNA"/>
</dbReference>
<accession>A0ABD2J164</accession>
<protein>
    <submittedName>
        <fullName evidence="2">Uncharacterized protein</fullName>
    </submittedName>
</protein>
<feature type="region of interest" description="Disordered" evidence="1">
    <location>
        <begin position="1"/>
        <end position="45"/>
    </location>
</feature>
<proteinExistence type="predicted"/>
<evidence type="ECO:0000313" key="2">
    <source>
        <dbReference type="EMBL" id="KAL3082223.1"/>
    </source>
</evidence>
<sequence length="95" mass="10423">MGGGHTEARPSAPGRLAIGNVNGEKDQRAGPGWNGTPPPHIDESSFCRRWPYQSVGTRAGRNLLEHQQHIEKLATIGPDDGRTRTYEYVGMKLVD</sequence>
<dbReference type="Proteomes" id="UP001620626">
    <property type="component" value="Unassembled WGS sequence"/>
</dbReference>
<name>A0ABD2J164_9BILA</name>
<evidence type="ECO:0000313" key="3">
    <source>
        <dbReference type="Proteomes" id="UP001620626"/>
    </source>
</evidence>
<comment type="caution">
    <text evidence="2">The sequence shown here is derived from an EMBL/GenBank/DDBJ whole genome shotgun (WGS) entry which is preliminary data.</text>
</comment>
<reference evidence="2 3" key="1">
    <citation type="submission" date="2024-10" db="EMBL/GenBank/DDBJ databases">
        <authorList>
            <person name="Kim D."/>
        </authorList>
    </citation>
    <scope>NUCLEOTIDE SEQUENCE [LARGE SCALE GENOMIC DNA]</scope>
    <source>
        <strain evidence="2">BH-2024</strain>
    </source>
</reference>
<dbReference type="AlphaFoldDB" id="A0ABD2J164"/>
<organism evidence="2 3">
    <name type="scientific">Heterodera trifolii</name>
    <dbReference type="NCBI Taxonomy" id="157864"/>
    <lineage>
        <taxon>Eukaryota</taxon>
        <taxon>Metazoa</taxon>
        <taxon>Ecdysozoa</taxon>
        <taxon>Nematoda</taxon>
        <taxon>Chromadorea</taxon>
        <taxon>Rhabditida</taxon>
        <taxon>Tylenchina</taxon>
        <taxon>Tylenchomorpha</taxon>
        <taxon>Tylenchoidea</taxon>
        <taxon>Heteroderidae</taxon>
        <taxon>Heteroderinae</taxon>
        <taxon>Heterodera</taxon>
    </lineage>
</organism>
<gene>
    <name evidence="2" type="ORF">niasHT_037861</name>
</gene>